<gene>
    <name evidence="2" type="ORF">KM92DES2_11279</name>
</gene>
<reference evidence="2" key="1">
    <citation type="submission" date="2016-04" db="EMBL/GenBank/DDBJ databases">
        <authorList>
            <person name="Evans L.H."/>
            <person name="Alamgir A."/>
            <person name="Owens N."/>
            <person name="Weber N.D."/>
            <person name="Virtaneva K."/>
            <person name="Barbian K."/>
            <person name="Babar A."/>
            <person name="Rosenke K."/>
        </authorList>
    </citation>
    <scope>NUCLEOTIDE SEQUENCE</scope>
    <source>
        <strain evidence="2">92-2</strain>
    </source>
</reference>
<dbReference type="AlphaFoldDB" id="A0A212JK95"/>
<proteinExistence type="predicted"/>
<evidence type="ECO:0000313" key="2">
    <source>
        <dbReference type="EMBL" id="SBV99852.1"/>
    </source>
</evidence>
<name>A0A212JK95_9BACT</name>
<evidence type="ECO:0000256" key="1">
    <source>
        <dbReference type="SAM" id="MobiDB-lite"/>
    </source>
</evidence>
<sequence>MEWLLLFCLDLAVNRTCSYRPGLVGAVKRFALAIARNMPVRELAGISDMGATVIGRMGFLLMYAICCELFEIREFADPLPPATTSGRAGRAGQYRQRRRG</sequence>
<dbReference type="EMBL" id="FLUP01000001">
    <property type="protein sequence ID" value="SBV99852.1"/>
    <property type="molecule type" value="Genomic_DNA"/>
</dbReference>
<organism evidence="2">
    <name type="scientific">uncultured Desulfovibrio sp</name>
    <dbReference type="NCBI Taxonomy" id="167968"/>
    <lineage>
        <taxon>Bacteria</taxon>
        <taxon>Pseudomonadati</taxon>
        <taxon>Thermodesulfobacteriota</taxon>
        <taxon>Desulfovibrionia</taxon>
        <taxon>Desulfovibrionales</taxon>
        <taxon>Desulfovibrionaceae</taxon>
        <taxon>Desulfovibrio</taxon>
        <taxon>environmental samples</taxon>
    </lineage>
</organism>
<feature type="region of interest" description="Disordered" evidence="1">
    <location>
        <begin position="78"/>
        <end position="100"/>
    </location>
</feature>
<protein>
    <submittedName>
        <fullName evidence="2">Uncharacterized protein</fullName>
    </submittedName>
</protein>
<accession>A0A212JK95</accession>